<dbReference type="Proteomes" id="UP001188597">
    <property type="component" value="Unassembled WGS sequence"/>
</dbReference>
<evidence type="ECO:0000313" key="3">
    <source>
        <dbReference type="Proteomes" id="UP001188597"/>
    </source>
</evidence>
<feature type="domain" description="F-box" evidence="1">
    <location>
        <begin position="1"/>
        <end position="45"/>
    </location>
</feature>
<dbReference type="InterPro" id="IPR017451">
    <property type="entry name" value="F-box-assoc_interact_dom"/>
</dbReference>
<evidence type="ECO:0000313" key="2">
    <source>
        <dbReference type="EMBL" id="KAK2997098.1"/>
    </source>
</evidence>
<evidence type="ECO:0000259" key="1">
    <source>
        <dbReference type="PROSITE" id="PS50181"/>
    </source>
</evidence>
<keyword evidence="3" id="KW-1185">Reference proteome</keyword>
<proteinExistence type="predicted"/>
<gene>
    <name evidence="2" type="ORF">RJ639_026190</name>
</gene>
<protein>
    <recommendedName>
        <fullName evidence="1">F-box domain-containing protein</fullName>
    </recommendedName>
</protein>
<dbReference type="CDD" id="cd22157">
    <property type="entry name" value="F-box_AtFBW1-like"/>
    <property type="match status" value="1"/>
</dbReference>
<accession>A0AA88RVK5</accession>
<dbReference type="AlphaFoldDB" id="A0AA88RVK5"/>
<dbReference type="SMART" id="SM00256">
    <property type="entry name" value="FBOX"/>
    <property type="match status" value="1"/>
</dbReference>
<dbReference type="Pfam" id="PF00646">
    <property type="entry name" value="F-box"/>
    <property type="match status" value="1"/>
</dbReference>
<dbReference type="InterPro" id="IPR001810">
    <property type="entry name" value="F-box_dom"/>
</dbReference>
<dbReference type="InterPro" id="IPR036047">
    <property type="entry name" value="F-box-like_dom_sf"/>
</dbReference>
<dbReference type="SUPFAM" id="SSF81383">
    <property type="entry name" value="F-box domain"/>
    <property type="match status" value="1"/>
</dbReference>
<name>A0AA88RVK5_9ASTE</name>
<dbReference type="PROSITE" id="PS50181">
    <property type="entry name" value="FBOX"/>
    <property type="match status" value="1"/>
</dbReference>
<dbReference type="Gene3D" id="1.20.1280.50">
    <property type="match status" value="1"/>
</dbReference>
<dbReference type="InterPro" id="IPR013187">
    <property type="entry name" value="F-box-assoc_dom_typ3"/>
</dbReference>
<sequence>MSDVIPPEVVENILSRLPVTPLLRFRSVSKPWRALIDDPHFIESHLNQSIQNNTHLSIINRDCYFYSIDFDSLDSATKLDHPLKSPNFGTELKGSCNGLLLLSNLEEDNIIWNPSTRKYWYLPVTGIDFPEHVFCGCDIINFGLGYDHVSDDYKVMRVVQFDMFDSEVKVYNVKSNSWRRVKDFPFCQPYKLVNGVLVSGALHWVVRRDPESKANLVCGFDLGPEEYRLIPLPEFLDEDFHMSYGVKESWTKLFSVAQPRDIDSFEYVRPLAYSKSGEKVLMEKDSQSLIWFDLEKRTIEEVSIRGMPKHVEATIYLGSLVQLSGGDGSDGKKQQLQEQKKNKMNLKKRYPCVFFML</sequence>
<dbReference type="EMBL" id="JAVXUP010004442">
    <property type="protein sequence ID" value="KAK2997098.1"/>
    <property type="molecule type" value="Genomic_DNA"/>
</dbReference>
<dbReference type="PANTHER" id="PTHR31672:SF13">
    <property type="entry name" value="F-BOX PROTEIN CPR30-LIKE"/>
    <property type="match status" value="1"/>
</dbReference>
<dbReference type="NCBIfam" id="TIGR01640">
    <property type="entry name" value="F_box_assoc_1"/>
    <property type="match status" value="1"/>
</dbReference>
<reference evidence="2" key="1">
    <citation type="submission" date="2022-12" db="EMBL/GenBank/DDBJ databases">
        <title>Draft genome assemblies for two species of Escallonia (Escalloniales).</title>
        <authorList>
            <person name="Chanderbali A."/>
            <person name="Dervinis C."/>
            <person name="Anghel I."/>
            <person name="Soltis D."/>
            <person name="Soltis P."/>
            <person name="Zapata F."/>
        </authorList>
    </citation>
    <scope>NUCLEOTIDE SEQUENCE</scope>
    <source>
        <strain evidence="2">UCBG64.0493</strain>
        <tissue evidence="2">Leaf</tissue>
    </source>
</reference>
<organism evidence="2 3">
    <name type="scientific">Escallonia herrerae</name>
    <dbReference type="NCBI Taxonomy" id="1293975"/>
    <lineage>
        <taxon>Eukaryota</taxon>
        <taxon>Viridiplantae</taxon>
        <taxon>Streptophyta</taxon>
        <taxon>Embryophyta</taxon>
        <taxon>Tracheophyta</taxon>
        <taxon>Spermatophyta</taxon>
        <taxon>Magnoliopsida</taxon>
        <taxon>eudicotyledons</taxon>
        <taxon>Gunneridae</taxon>
        <taxon>Pentapetalae</taxon>
        <taxon>asterids</taxon>
        <taxon>campanulids</taxon>
        <taxon>Escalloniales</taxon>
        <taxon>Escalloniaceae</taxon>
        <taxon>Escallonia</taxon>
    </lineage>
</organism>
<dbReference type="InterPro" id="IPR050796">
    <property type="entry name" value="SCF_F-box_component"/>
</dbReference>
<comment type="caution">
    <text evidence="2">The sequence shown here is derived from an EMBL/GenBank/DDBJ whole genome shotgun (WGS) entry which is preliminary data.</text>
</comment>
<dbReference type="PANTHER" id="PTHR31672">
    <property type="entry name" value="BNACNNG10540D PROTEIN"/>
    <property type="match status" value="1"/>
</dbReference>
<dbReference type="Pfam" id="PF08268">
    <property type="entry name" value="FBA_3"/>
    <property type="match status" value="1"/>
</dbReference>